<accession>A0A6P6W099</accession>
<dbReference type="InterPro" id="IPR006501">
    <property type="entry name" value="Pectinesterase_inhib_dom"/>
</dbReference>
<dbReference type="GeneID" id="113728611"/>
<dbReference type="InterPro" id="IPR034086">
    <property type="entry name" value="PMEI_plant"/>
</dbReference>
<dbReference type="CDD" id="cd15797">
    <property type="entry name" value="PMEI"/>
    <property type="match status" value="1"/>
</dbReference>
<dbReference type="GO" id="GO:0046910">
    <property type="term" value="F:pectinesterase inhibitor activity"/>
    <property type="evidence" value="ECO:0007669"/>
    <property type="project" value="InterPro"/>
</dbReference>
<feature type="chain" id="PRO_5028358482" evidence="4">
    <location>
        <begin position="25"/>
        <end position="186"/>
    </location>
</feature>
<dbReference type="SMART" id="SM00856">
    <property type="entry name" value="PMEI"/>
    <property type="match status" value="1"/>
</dbReference>
<name>A0A6P6W099_COFAR</name>
<feature type="domain" description="Pectinesterase inhibitor" evidence="5">
    <location>
        <begin position="30"/>
        <end position="177"/>
    </location>
</feature>
<protein>
    <submittedName>
        <fullName evidence="7">Pectinesterase inhibitor-like</fullName>
    </submittedName>
</protein>
<dbReference type="InterPro" id="IPR035513">
    <property type="entry name" value="Invertase/methylesterase_inhib"/>
</dbReference>
<dbReference type="Pfam" id="PF04043">
    <property type="entry name" value="PMEI"/>
    <property type="match status" value="1"/>
</dbReference>
<dbReference type="SUPFAM" id="SSF101148">
    <property type="entry name" value="Plant invertase/pectin methylesterase inhibitor"/>
    <property type="match status" value="1"/>
</dbReference>
<keyword evidence="1 4" id="KW-0732">Signal</keyword>
<proteinExistence type="inferred from homology"/>
<evidence type="ECO:0000256" key="3">
    <source>
        <dbReference type="ARBA" id="ARBA00038471"/>
    </source>
</evidence>
<dbReference type="OrthoDB" id="764172at2759"/>
<keyword evidence="6" id="KW-1185">Reference proteome</keyword>
<comment type="similarity">
    <text evidence="3">Belongs to the PMEI family.</text>
</comment>
<keyword evidence="2" id="KW-1015">Disulfide bond</keyword>
<reference evidence="7" key="2">
    <citation type="submission" date="2025-08" db="UniProtKB">
        <authorList>
            <consortium name="RefSeq"/>
        </authorList>
    </citation>
    <scope>IDENTIFICATION</scope>
    <source>
        <tissue evidence="7">Leaves</tissue>
    </source>
</reference>
<evidence type="ECO:0000256" key="1">
    <source>
        <dbReference type="ARBA" id="ARBA00022729"/>
    </source>
</evidence>
<feature type="signal peptide" evidence="4">
    <location>
        <begin position="1"/>
        <end position="24"/>
    </location>
</feature>
<dbReference type="PANTHER" id="PTHR36710:SF4">
    <property type="entry name" value="PLANT INVERTASE_PECTIN METHYLESTERASE INHIBITOR SUPERFAMILY PROTEIN"/>
    <property type="match status" value="1"/>
</dbReference>
<evidence type="ECO:0000313" key="6">
    <source>
        <dbReference type="Proteomes" id="UP001652660"/>
    </source>
</evidence>
<evidence type="ECO:0000256" key="2">
    <source>
        <dbReference type="ARBA" id="ARBA00023157"/>
    </source>
</evidence>
<dbReference type="NCBIfam" id="TIGR01614">
    <property type="entry name" value="PME_inhib"/>
    <property type="match status" value="1"/>
</dbReference>
<dbReference type="AlphaFoldDB" id="A0A6P6W099"/>
<dbReference type="Gene3D" id="1.20.140.40">
    <property type="entry name" value="Invertase/pectin methylesterase inhibitor family protein"/>
    <property type="match status" value="1"/>
</dbReference>
<organism evidence="6 7">
    <name type="scientific">Coffea arabica</name>
    <name type="common">Arabian coffee</name>
    <dbReference type="NCBI Taxonomy" id="13443"/>
    <lineage>
        <taxon>Eukaryota</taxon>
        <taxon>Viridiplantae</taxon>
        <taxon>Streptophyta</taxon>
        <taxon>Embryophyta</taxon>
        <taxon>Tracheophyta</taxon>
        <taxon>Spermatophyta</taxon>
        <taxon>Magnoliopsida</taxon>
        <taxon>eudicotyledons</taxon>
        <taxon>Gunneridae</taxon>
        <taxon>Pentapetalae</taxon>
        <taxon>asterids</taxon>
        <taxon>lamiids</taxon>
        <taxon>Gentianales</taxon>
        <taxon>Rubiaceae</taxon>
        <taxon>Ixoroideae</taxon>
        <taxon>Gardenieae complex</taxon>
        <taxon>Bertiereae - Coffeeae clade</taxon>
        <taxon>Coffeeae</taxon>
        <taxon>Coffea</taxon>
    </lineage>
</organism>
<evidence type="ECO:0000313" key="7">
    <source>
        <dbReference type="RefSeq" id="XP_027108799.1"/>
    </source>
</evidence>
<gene>
    <name evidence="7" type="primary">LOC113728611</name>
</gene>
<reference evidence="6" key="1">
    <citation type="journal article" date="2025" name="Foods">
        <title>Unveiling the Microbial Signatures of Arabica Coffee Cherries: Insights into Ripeness Specific Diversity, Functional Traits, and Implications for Quality and Safety.</title>
        <authorList>
            <consortium name="RefSeq"/>
            <person name="Tenea G.N."/>
            <person name="Cifuentes V."/>
            <person name="Reyes P."/>
            <person name="Cevallos-Vallejos M."/>
        </authorList>
    </citation>
    <scope>NUCLEOTIDE SEQUENCE [LARGE SCALE GENOMIC DNA]</scope>
</reference>
<evidence type="ECO:0000256" key="4">
    <source>
        <dbReference type="SAM" id="SignalP"/>
    </source>
</evidence>
<dbReference type="InterPro" id="IPR052421">
    <property type="entry name" value="PCW_Enzyme_Inhibitor"/>
</dbReference>
<dbReference type="Proteomes" id="UP001652660">
    <property type="component" value="Chromosome 2e"/>
</dbReference>
<dbReference type="PANTHER" id="PTHR36710">
    <property type="entry name" value="PECTINESTERASE INHIBITOR-LIKE"/>
    <property type="match status" value="1"/>
</dbReference>
<evidence type="ECO:0000259" key="5">
    <source>
        <dbReference type="SMART" id="SM00856"/>
    </source>
</evidence>
<dbReference type="RefSeq" id="XP_027108799.1">
    <property type="nucleotide sequence ID" value="XM_027252998.1"/>
</dbReference>
<sequence length="186" mass="20505">MNLSLSLSIFLSLLFQKCSVPALAATTNEPPDALIYVVCFQTTNESLCQEALRSYPLPSEGLDFQILCQASIAVSNADAKSTYNLIGSLKRNESDPMILHELDLCLYAYELSIRGIGKANNSLIARDYDGLYKIAVNNQVLESNCETGFVEKGLDEPIQLKEAGKKFQDLGDITVVIAKHLKDMKH</sequence>